<gene>
    <name evidence="2" type="ORF">ACHAWO_003981</name>
</gene>
<evidence type="ECO:0000313" key="2">
    <source>
        <dbReference type="EMBL" id="KAL3780941.1"/>
    </source>
</evidence>
<dbReference type="Proteomes" id="UP001530400">
    <property type="component" value="Unassembled WGS sequence"/>
</dbReference>
<dbReference type="AlphaFoldDB" id="A0ABD3NZF2"/>
<evidence type="ECO:0008006" key="4">
    <source>
        <dbReference type="Google" id="ProtNLM"/>
    </source>
</evidence>
<feature type="compositionally biased region" description="Basic residues" evidence="1">
    <location>
        <begin position="32"/>
        <end position="57"/>
    </location>
</feature>
<dbReference type="EMBL" id="JALLPJ020000868">
    <property type="protein sequence ID" value="KAL3780941.1"/>
    <property type="molecule type" value="Genomic_DNA"/>
</dbReference>
<feature type="region of interest" description="Disordered" evidence="1">
    <location>
        <begin position="202"/>
        <end position="290"/>
    </location>
</feature>
<feature type="compositionally biased region" description="Basic and acidic residues" evidence="1">
    <location>
        <begin position="281"/>
        <end position="290"/>
    </location>
</feature>
<name>A0ABD3NZF2_9STRA</name>
<proteinExistence type="predicted"/>
<feature type="region of interest" description="Disordered" evidence="1">
    <location>
        <begin position="94"/>
        <end position="158"/>
    </location>
</feature>
<feature type="compositionally biased region" description="Polar residues" evidence="1">
    <location>
        <begin position="226"/>
        <end position="244"/>
    </location>
</feature>
<feature type="compositionally biased region" description="Basic and acidic residues" evidence="1">
    <location>
        <begin position="121"/>
        <end position="132"/>
    </location>
</feature>
<feature type="compositionally biased region" description="Polar residues" evidence="1">
    <location>
        <begin position="99"/>
        <end position="118"/>
    </location>
</feature>
<accession>A0ABD3NZF2</accession>
<evidence type="ECO:0000256" key="1">
    <source>
        <dbReference type="SAM" id="MobiDB-lite"/>
    </source>
</evidence>
<reference evidence="2 3" key="1">
    <citation type="submission" date="2024-10" db="EMBL/GenBank/DDBJ databases">
        <title>Updated reference genomes for cyclostephanoid diatoms.</title>
        <authorList>
            <person name="Roberts W.R."/>
            <person name="Alverson A.J."/>
        </authorList>
    </citation>
    <scope>NUCLEOTIDE SEQUENCE [LARGE SCALE GENOMIC DNA]</scope>
    <source>
        <strain evidence="2 3">AJA010-31</strain>
    </source>
</reference>
<evidence type="ECO:0000313" key="3">
    <source>
        <dbReference type="Proteomes" id="UP001530400"/>
    </source>
</evidence>
<sequence length="319" mass="35298">MGRVARYKKVKSVDPFAKARTWTEDVGDKSNVRRVKKRSKTAQKLKDQKNKKRKHAANKNACDDGGFDLPPDGEDEFDMADLLGSVKRQELKSDDFLRGSNSILDNVTTAKSINSSSGEKLASRVEKVDTRGLKSTSQKPQEQKNAKDTGKNAASATKTSYGIEITAHTPTREIIAACNKPSNQQLGADGTNSKQAKRKAFFEQKKLKKKNQRSQGYDSEDDDYDNPNSKATSVTKQPKSQHTTHALVARSALDDQVERPPIFSALPRGASKKKTAAAKGKNKDGSAKADMIRKEQQALEAMRQRVMAQYAVLRESRRA</sequence>
<comment type="caution">
    <text evidence="2">The sequence shown here is derived from an EMBL/GenBank/DDBJ whole genome shotgun (WGS) entry which is preliminary data.</text>
</comment>
<feature type="compositionally biased region" description="Basic and acidic residues" evidence="1">
    <location>
        <begin position="141"/>
        <end position="150"/>
    </location>
</feature>
<feature type="region of interest" description="Disordered" evidence="1">
    <location>
        <begin position="27"/>
        <end position="75"/>
    </location>
</feature>
<keyword evidence="3" id="KW-1185">Reference proteome</keyword>
<protein>
    <recommendedName>
        <fullName evidence="4">Ribosome biogenesis protein NOP53</fullName>
    </recommendedName>
</protein>
<organism evidence="2 3">
    <name type="scientific">Cyclotella atomus</name>
    <dbReference type="NCBI Taxonomy" id="382360"/>
    <lineage>
        <taxon>Eukaryota</taxon>
        <taxon>Sar</taxon>
        <taxon>Stramenopiles</taxon>
        <taxon>Ochrophyta</taxon>
        <taxon>Bacillariophyta</taxon>
        <taxon>Coscinodiscophyceae</taxon>
        <taxon>Thalassiosirophycidae</taxon>
        <taxon>Stephanodiscales</taxon>
        <taxon>Stephanodiscaceae</taxon>
        <taxon>Cyclotella</taxon>
    </lineage>
</organism>